<evidence type="ECO:0008006" key="2">
    <source>
        <dbReference type="Google" id="ProtNLM"/>
    </source>
</evidence>
<protein>
    <recommendedName>
        <fullName evidence="2">N-acetyltransferase domain-containing protein</fullName>
    </recommendedName>
</protein>
<evidence type="ECO:0000313" key="1">
    <source>
        <dbReference type="EMBL" id="SVA47249.1"/>
    </source>
</evidence>
<dbReference type="InterPro" id="IPR016181">
    <property type="entry name" value="Acyl_CoA_acyltransferase"/>
</dbReference>
<name>A0A381W3X4_9ZZZZ</name>
<reference evidence="1" key="1">
    <citation type="submission" date="2018-05" db="EMBL/GenBank/DDBJ databases">
        <authorList>
            <person name="Lanie J.A."/>
            <person name="Ng W.-L."/>
            <person name="Kazmierczak K.M."/>
            <person name="Andrzejewski T.M."/>
            <person name="Davidsen T.M."/>
            <person name="Wayne K.J."/>
            <person name="Tettelin H."/>
            <person name="Glass J.I."/>
            <person name="Rusch D."/>
            <person name="Podicherti R."/>
            <person name="Tsui H.-C.T."/>
            <person name="Winkler M.E."/>
        </authorList>
    </citation>
    <scope>NUCLEOTIDE SEQUENCE</scope>
</reference>
<accession>A0A381W3X4</accession>
<proteinExistence type="predicted"/>
<dbReference type="Gene3D" id="3.40.630.30">
    <property type="match status" value="1"/>
</dbReference>
<sequence length="311" mass="33974">MREDDLASTAALLNRVFASDPPVDPKELDWYYRANPEGEAAVGRVEKGGRQVGNYSLVPLRFDHADGTLLRLGLGVDLAVHPEARGTGTFRATVEESYRQGMASGLDGILGVANAQSSPRMVKAMGWRLLPPLPLRILLPRPSGARVEHLLVDSDLLDGGRIYDLLPQRSRGGPAGFTATWSAELLAWRLARPRGNYVLHVLEDLLVVSTRTSFAGLPVAVVLKSLPRHPIPEPLNCGRVAGAIAAYHHTPLVVHWGINPAVAYQGPVVPRRLQPRPLDLVLHPFTVDGSRHFDPATFIMAGFEFLDFDAY</sequence>
<gene>
    <name evidence="1" type="ORF">METZ01_LOCUS100103</name>
</gene>
<dbReference type="SUPFAM" id="SSF55729">
    <property type="entry name" value="Acyl-CoA N-acyltransferases (Nat)"/>
    <property type="match status" value="1"/>
</dbReference>
<organism evidence="1">
    <name type="scientific">marine metagenome</name>
    <dbReference type="NCBI Taxonomy" id="408172"/>
    <lineage>
        <taxon>unclassified sequences</taxon>
        <taxon>metagenomes</taxon>
        <taxon>ecological metagenomes</taxon>
    </lineage>
</organism>
<dbReference type="EMBL" id="UINC01010639">
    <property type="protein sequence ID" value="SVA47249.1"/>
    <property type="molecule type" value="Genomic_DNA"/>
</dbReference>
<dbReference type="Pfam" id="PF13527">
    <property type="entry name" value="Acetyltransf_9"/>
    <property type="match status" value="1"/>
</dbReference>
<dbReference type="AlphaFoldDB" id="A0A381W3X4"/>